<evidence type="ECO:0000256" key="1">
    <source>
        <dbReference type="ARBA" id="ARBA00022741"/>
    </source>
</evidence>
<dbReference type="InterPro" id="IPR041677">
    <property type="entry name" value="DNA2/NAM7_AAA_11"/>
</dbReference>
<dbReference type="CDD" id="cd17936">
    <property type="entry name" value="EEXXEc_NFX1"/>
    <property type="match status" value="1"/>
</dbReference>
<dbReference type="InterPro" id="IPR045055">
    <property type="entry name" value="DNA2/NAM7-like"/>
</dbReference>
<dbReference type="GO" id="GO:0005524">
    <property type="term" value="F:ATP binding"/>
    <property type="evidence" value="ECO:0007669"/>
    <property type="project" value="UniProtKB-KW"/>
</dbReference>
<dbReference type="CDD" id="cd18808">
    <property type="entry name" value="SF1_C_Upf1"/>
    <property type="match status" value="1"/>
</dbReference>
<keyword evidence="2" id="KW-0378">Hydrolase</keyword>
<feature type="domain" description="DNA2/NAM7 helicase helicase" evidence="6">
    <location>
        <begin position="460"/>
        <end position="692"/>
    </location>
</feature>
<sequence>MSSSDEDWFNQDEDKLLQGLEKTLKSQELRANEEHIESCPPEVGGHYLKQLSLEASSVSAGSDGKASGRFSLTELTKALKMPAVDMFLYFLSEDRDLFVNQVLANDSVKRVGLFVDILWSLCELELGGFDEIFLSAFSRQTVLLDKIKNLLQAKAAVAKCDADSALILSHIKWMLLRAHKHGVLSRQGYELVELYKKLAPSFKGELAEGLDALSGNLSHNVKGQIYPTLDRLLGKEDTKAFNDEENELLVTNKVVQYLNAQRNLLKEDFLDPLIEFVQQLRSETDVDEFKQQGLLWSNAHLSLNPQFAEAQRHSLVFLKVNSTEASKNDYKIWLQSIKSGTLLCLTTSLAFDDLILASVGYTEPEKLKEDCLSVQIVKQYNIGNIYDRPLIMFQAPVFFEPYLRVHNYLSTCSTEQFPMRRYILDGELEIPPPAYMKPGVKLCFNTKPFTLDKLPDGLPFNESQKTAFKEALTREFSIIQGPPGTGKTHLSVELVNTLIQNAKALGTGPIIVLTYTNNSLDKFLVKVSQYTQEILRFGSQSRDPQISKFNVRTMINPDLVPPRLKRIWWLVNCEYKEKFQNLQGLYANFDGSEDSYQQTLAAQEQLNQVAERIETLRMIFQFFLARDKDVLAMTTTCAARVNFLFRLLQSKCVVFEEAAEIQEAHILACLTPHTEHVILVGDHKQLQPFTGSSKVPQISLFERLIVAGLPFSLLNLQYRMRPCISDLLVPSIYDELLCSESVKAYDNIRLMAKNLYFVQHNQTEQRTTDMSIENLYEAGVLAKLTEFLIQKAKYKHSDIAILSPYNAQIECIKKALPRMYRSTVQVASVDSFQGLEANIVLLSLVRSNASGQIGFLRLANRVCVALSRARWALYIVGNLEMLQQSYPKLWSPIAQRLEENNAIGEAFPFST</sequence>
<name>B4PKZ8_DROYA</name>
<dbReference type="SUPFAM" id="SSF52540">
    <property type="entry name" value="P-loop containing nucleoside triphosphate hydrolases"/>
    <property type="match status" value="1"/>
</dbReference>
<dbReference type="OrthoDB" id="2423195at2759"/>
<dbReference type="EMBL" id="CM000160">
    <property type="protein sequence ID" value="EDW98983.1"/>
    <property type="molecule type" value="Genomic_DNA"/>
</dbReference>
<dbReference type="PhylomeDB" id="B4PKZ8"/>
<dbReference type="Pfam" id="PF13087">
    <property type="entry name" value="AAA_12"/>
    <property type="match status" value="1"/>
</dbReference>
<evidence type="ECO:0000259" key="6">
    <source>
        <dbReference type="Pfam" id="PF13086"/>
    </source>
</evidence>
<keyword evidence="3" id="KW-0347">Helicase</keyword>
<dbReference type="OMA" id="CLTPHTE"/>
<dbReference type="InterPro" id="IPR027417">
    <property type="entry name" value="P-loop_NTPase"/>
</dbReference>
<dbReference type="GO" id="GO:0004386">
    <property type="term" value="F:helicase activity"/>
    <property type="evidence" value="ECO:0007669"/>
    <property type="project" value="UniProtKB-KW"/>
</dbReference>
<dbReference type="KEGG" id="dya:Dyak_GE23459"/>
<evidence type="ECO:0000313" key="8">
    <source>
        <dbReference type="EMBL" id="EDW98983.1"/>
    </source>
</evidence>
<dbReference type="Pfam" id="PF13086">
    <property type="entry name" value="AAA_11"/>
    <property type="match status" value="1"/>
</dbReference>
<proteinExistence type="predicted"/>
<dbReference type="InterPro" id="IPR041679">
    <property type="entry name" value="DNA2/NAM7-like_C"/>
</dbReference>
<keyword evidence="1" id="KW-0547">Nucleotide-binding</keyword>
<protein>
    <recommendedName>
        <fullName evidence="10">NFX1-type zinc finger-containing protein 1</fullName>
    </recommendedName>
</protein>
<dbReference type="Proteomes" id="UP000002282">
    <property type="component" value="Chromosome 3R"/>
</dbReference>
<gene>
    <name evidence="8" type="primary">Dyak\GE23459</name>
    <name evidence="8" type="synonym">dyak_GLEANR_7244</name>
    <name evidence="8" type="synonym">GE23459</name>
    <name evidence="8" type="ORF">Dyak_GE23459</name>
</gene>
<dbReference type="GO" id="GO:0031048">
    <property type="term" value="P:regulatory ncRNA-mediated heterochromatin formation"/>
    <property type="evidence" value="ECO:0007669"/>
    <property type="project" value="TreeGrafter"/>
</dbReference>
<dbReference type="InterPro" id="IPR047187">
    <property type="entry name" value="SF1_C_Upf1"/>
</dbReference>
<reference evidence="8 9" key="2">
    <citation type="journal article" date="2007" name="PLoS Biol.">
        <title>Principles of genome evolution in the Drosophila melanogaster species group.</title>
        <authorList>
            <person name="Ranz J.M."/>
            <person name="Maurin D."/>
            <person name="Chan Y.S."/>
            <person name="von Grotthuss M."/>
            <person name="Hillier L.W."/>
            <person name="Roote J."/>
            <person name="Ashburner M."/>
            <person name="Bergman C.M."/>
        </authorList>
    </citation>
    <scope>NUCLEOTIDE SEQUENCE [LARGE SCALE GENOMIC DNA]</scope>
    <source>
        <strain evidence="9">Tai18E2 / Tucson 14021-0261.01</strain>
    </source>
</reference>
<dbReference type="AlphaFoldDB" id="B4PKZ8"/>
<evidence type="ECO:0000256" key="3">
    <source>
        <dbReference type="ARBA" id="ARBA00022806"/>
    </source>
</evidence>
<feature type="domain" description="DNA2/NAM7 helicase-like C-terminal" evidence="7">
    <location>
        <begin position="698"/>
        <end position="879"/>
    </location>
</feature>
<dbReference type="PANTHER" id="PTHR10887:SF341">
    <property type="entry name" value="NFX1-TYPE ZINC FINGER-CONTAINING PROTEIN 1"/>
    <property type="match status" value="1"/>
</dbReference>
<keyword evidence="4" id="KW-0067">ATP-binding</keyword>
<accession>B4PKZ8</accession>
<dbReference type="Gene3D" id="3.40.50.300">
    <property type="entry name" value="P-loop containing nucleotide triphosphate hydrolases"/>
    <property type="match status" value="2"/>
</dbReference>
<evidence type="ECO:0000256" key="2">
    <source>
        <dbReference type="ARBA" id="ARBA00022801"/>
    </source>
</evidence>
<organism evidence="8 9">
    <name type="scientific">Drosophila yakuba</name>
    <name type="common">Fruit fly</name>
    <dbReference type="NCBI Taxonomy" id="7245"/>
    <lineage>
        <taxon>Eukaryota</taxon>
        <taxon>Metazoa</taxon>
        <taxon>Ecdysozoa</taxon>
        <taxon>Arthropoda</taxon>
        <taxon>Hexapoda</taxon>
        <taxon>Insecta</taxon>
        <taxon>Pterygota</taxon>
        <taxon>Neoptera</taxon>
        <taxon>Endopterygota</taxon>
        <taxon>Diptera</taxon>
        <taxon>Brachycera</taxon>
        <taxon>Muscomorpha</taxon>
        <taxon>Ephydroidea</taxon>
        <taxon>Drosophilidae</taxon>
        <taxon>Drosophila</taxon>
        <taxon>Sophophora</taxon>
    </lineage>
</organism>
<dbReference type="FunFam" id="3.40.50.300:FF:000326">
    <property type="entry name" value="P-loop containing nucleoside triphosphate hydrolase"/>
    <property type="match status" value="1"/>
</dbReference>
<dbReference type="PANTHER" id="PTHR10887">
    <property type="entry name" value="DNA2/NAM7 HELICASE FAMILY"/>
    <property type="match status" value="1"/>
</dbReference>
<dbReference type="SMR" id="B4PKZ8"/>
<keyword evidence="9" id="KW-1185">Reference proteome</keyword>
<reference evidence="8 9" key="1">
    <citation type="journal article" date="2007" name="Nature">
        <title>Evolution of genes and genomes on the Drosophila phylogeny.</title>
        <authorList>
            <consortium name="Drosophila 12 Genomes Consortium"/>
            <person name="Clark A.G."/>
            <person name="Eisen M.B."/>
            <person name="Smith D.R."/>
            <person name="Bergman C.M."/>
            <person name="Oliver B."/>
            <person name="Markow T.A."/>
            <person name="Kaufman T.C."/>
            <person name="Kellis M."/>
            <person name="Gelbart W."/>
            <person name="Iyer V.N."/>
            <person name="Pollard D.A."/>
            <person name="Sackton T.B."/>
            <person name="Larracuente A.M."/>
            <person name="Singh N.D."/>
            <person name="Abad J.P."/>
            <person name="Abt D.N."/>
            <person name="Adryan B."/>
            <person name="Aguade M."/>
            <person name="Akashi H."/>
            <person name="Anderson W.W."/>
            <person name="Aquadro C.F."/>
            <person name="Ardell D.H."/>
            <person name="Arguello R."/>
            <person name="Artieri C.G."/>
            <person name="Barbash D.A."/>
            <person name="Barker D."/>
            <person name="Barsanti P."/>
            <person name="Batterham P."/>
            <person name="Batzoglou S."/>
            <person name="Begun D."/>
            <person name="Bhutkar A."/>
            <person name="Blanco E."/>
            <person name="Bosak S.A."/>
            <person name="Bradley R.K."/>
            <person name="Brand A.D."/>
            <person name="Brent M.R."/>
            <person name="Brooks A.N."/>
            <person name="Brown R.H."/>
            <person name="Butlin R.K."/>
            <person name="Caggese C."/>
            <person name="Calvi B.R."/>
            <person name="Bernardo de Carvalho A."/>
            <person name="Caspi A."/>
            <person name="Castrezana S."/>
            <person name="Celniker S.E."/>
            <person name="Chang J.L."/>
            <person name="Chapple C."/>
            <person name="Chatterji S."/>
            <person name="Chinwalla A."/>
            <person name="Civetta A."/>
            <person name="Clifton S.W."/>
            <person name="Comeron J.M."/>
            <person name="Costello J.C."/>
            <person name="Coyne J.A."/>
            <person name="Daub J."/>
            <person name="David R.G."/>
            <person name="Delcher A.L."/>
            <person name="Delehaunty K."/>
            <person name="Do C.B."/>
            <person name="Ebling H."/>
            <person name="Edwards K."/>
            <person name="Eickbush T."/>
            <person name="Evans J.D."/>
            <person name="Filipski A."/>
            <person name="Findeiss S."/>
            <person name="Freyhult E."/>
            <person name="Fulton L."/>
            <person name="Fulton R."/>
            <person name="Garcia A.C."/>
            <person name="Gardiner A."/>
            <person name="Garfield D.A."/>
            <person name="Garvin B.E."/>
            <person name="Gibson G."/>
            <person name="Gilbert D."/>
            <person name="Gnerre S."/>
            <person name="Godfrey J."/>
            <person name="Good R."/>
            <person name="Gotea V."/>
            <person name="Gravely B."/>
            <person name="Greenberg A.J."/>
            <person name="Griffiths-Jones S."/>
            <person name="Gross S."/>
            <person name="Guigo R."/>
            <person name="Gustafson E.A."/>
            <person name="Haerty W."/>
            <person name="Hahn M.W."/>
            <person name="Halligan D.L."/>
            <person name="Halpern A.L."/>
            <person name="Halter G.M."/>
            <person name="Han M.V."/>
            <person name="Heger A."/>
            <person name="Hillier L."/>
            <person name="Hinrichs A.S."/>
            <person name="Holmes I."/>
            <person name="Hoskins R.A."/>
            <person name="Hubisz M.J."/>
            <person name="Hultmark D."/>
            <person name="Huntley M.A."/>
            <person name="Jaffe D.B."/>
            <person name="Jagadeeshan S."/>
            <person name="Jeck W.R."/>
            <person name="Johnson J."/>
            <person name="Jones C.D."/>
            <person name="Jordan W.C."/>
            <person name="Karpen G.H."/>
            <person name="Kataoka E."/>
            <person name="Keightley P.D."/>
            <person name="Kheradpour P."/>
            <person name="Kirkness E.F."/>
            <person name="Koerich L.B."/>
            <person name="Kristiansen K."/>
            <person name="Kudrna D."/>
            <person name="Kulathinal R.J."/>
            <person name="Kumar S."/>
            <person name="Kwok R."/>
            <person name="Lander E."/>
            <person name="Langley C.H."/>
            <person name="Lapoint R."/>
            <person name="Lazzaro B.P."/>
            <person name="Lee S.J."/>
            <person name="Levesque L."/>
            <person name="Li R."/>
            <person name="Lin C.F."/>
            <person name="Lin M.F."/>
            <person name="Lindblad-Toh K."/>
            <person name="Llopart A."/>
            <person name="Long M."/>
            <person name="Low L."/>
            <person name="Lozovsky E."/>
            <person name="Lu J."/>
            <person name="Luo M."/>
            <person name="Machado C.A."/>
            <person name="Makalowski W."/>
            <person name="Marzo M."/>
            <person name="Matsuda M."/>
            <person name="Matzkin L."/>
            <person name="McAllister B."/>
            <person name="McBride C.S."/>
            <person name="McKernan B."/>
            <person name="McKernan K."/>
            <person name="Mendez-Lago M."/>
            <person name="Minx P."/>
            <person name="Mollenhauer M.U."/>
            <person name="Montooth K."/>
            <person name="Mount S.M."/>
            <person name="Mu X."/>
            <person name="Myers E."/>
            <person name="Negre B."/>
            <person name="Newfeld S."/>
            <person name="Nielsen R."/>
            <person name="Noor M.A."/>
            <person name="O'Grady P."/>
            <person name="Pachter L."/>
            <person name="Papaceit M."/>
            <person name="Parisi M.J."/>
            <person name="Parisi M."/>
            <person name="Parts L."/>
            <person name="Pedersen J.S."/>
            <person name="Pesole G."/>
            <person name="Phillippy A.M."/>
            <person name="Ponting C.P."/>
            <person name="Pop M."/>
            <person name="Porcelli D."/>
            <person name="Powell J.R."/>
            <person name="Prohaska S."/>
            <person name="Pruitt K."/>
            <person name="Puig M."/>
            <person name="Quesneville H."/>
            <person name="Ram K.R."/>
            <person name="Rand D."/>
            <person name="Rasmussen M.D."/>
            <person name="Reed L.K."/>
            <person name="Reenan R."/>
            <person name="Reily A."/>
            <person name="Remington K.A."/>
            <person name="Rieger T.T."/>
            <person name="Ritchie M.G."/>
            <person name="Robin C."/>
            <person name="Rogers Y.H."/>
            <person name="Rohde C."/>
            <person name="Rozas J."/>
            <person name="Rubenfield M.J."/>
            <person name="Ruiz A."/>
            <person name="Russo S."/>
            <person name="Salzberg S.L."/>
            <person name="Sanchez-Gracia A."/>
            <person name="Saranga D.J."/>
            <person name="Sato H."/>
            <person name="Schaeffer S.W."/>
            <person name="Schatz M.C."/>
            <person name="Schlenke T."/>
            <person name="Schwartz R."/>
            <person name="Segarra C."/>
            <person name="Singh R.S."/>
            <person name="Sirot L."/>
            <person name="Sirota M."/>
            <person name="Sisneros N.B."/>
            <person name="Smith C.D."/>
            <person name="Smith T.F."/>
            <person name="Spieth J."/>
            <person name="Stage D.E."/>
            <person name="Stark A."/>
            <person name="Stephan W."/>
            <person name="Strausberg R.L."/>
            <person name="Strempel S."/>
            <person name="Sturgill D."/>
            <person name="Sutton G."/>
            <person name="Sutton G.G."/>
            <person name="Tao W."/>
            <person name="Teichmann S."/>
            <person name="Tobari Y.N."/>
            <person name="Tomimura Y."/>
            <person name="Tsolas J.M."/>
            <person name="Valente V.L."/>
            <person name="Venter E."/>
            <person name="Venter J.C."/>
            <person name="Vicario S."/>
            <person name="Vieira F.G."/>
            <person name="Vilella A.J."/>
            <person name="Villasante A."/>
            <person name="Walenz B."/>
            <person name="Wang J."/>
            <person name="Wasserman M."/>
            <person name="Watts T."/>
            <person name="Wilson D."/>
            <person name="Wilson R.K."/>
            <person name="Wing R.A."/>
            <person name="Wolfner M.F."/>
            <person name="Wong A."/>
            <person name="Wong G.K."/>
            <person name="Wu C.I."/>
            <person name="Wu G."/>
            <person name="Yamamoto D."/>
            <person name="Yang H.P."/>
            <person name="Yang S.P."/>
            <person name="Yorke J.A."/>
            <person name="Yoshida K."/>
            <person name="Zdobnov E."/>
            <person name="Zhang P."/>
            <person name="Zhang Y."/>
            <person name="Zimin A.V."/>
            <person name="Baldwin J."/>
            <person name="Abdouelleil A."/>
            <person name="Abdulkadir J."/>
            <person name="Abebe A."/>
            <person name="Abera B."/>
            <person name="Abreu J."/>
            <person name="Acer S.C."/>
            <person name="Aftuck L."/>
            <person name="Alexander A."/>
            <person name="An P."/>
            <person name="Anderson E."/>
            <person name="Anderson S."/>
            <person name="Arachi H."/>
            <person name="Azer M."/>
            <person name="Bachantsang P."/>
            <person name="Barry A."/>
            <person name="Bayul T."/>
            <person name="Berlin A."/>
            <person name="Bessette D."/>
            <person name="Bloom T."/>
            <person name="Blye J."/>
            <person name="Boguslavskiy L."/>
            <person name="Bonnet C."/>
            <person name="Boukhgalter B."/>
            <person name="Bourzgui I."/>
            <person name="Brown A."/>
            <person name="Cahill P."/>
            <person name="Channer S."/>
            <person name="Cheshatsang Y."/>
            <person name="Chuda L."/>
            <person name="Citroen M."/>
            <person name="Collymore A."/>
            <person name="Cooke P."/>
            <person name="Costello M."/>
            <person name="D'Aco K."/>
            <person name="Daza R."/>
            <person name="De Haan G."/>
            <person name="DeGray S."/>
            <person name="DeMaso C."/>
            <person name="Dhargay N."/>
            <person name="Dooley K."/>
            <person name="Dooley E."/>
            <person name="Doricent M."/>
            <person name="Dorje P."/>
            <person name="Dorjee K."/>
            <person name="Dupes A."/>
            <person name="Elong R."/>
            <person name="Falk J."/>
            <person name="Farina A."/>
            <person name="Faro S."/>
            <person name="Ferguson D."/>
            <person name="Fisher S."/>
            <person name="Foley C.D."/>
            <person name="Franke A."/>
            <person name="Friedrich D."/>
            <person name="Gadbois L."/>
            <person name="Gearin G."/>
            <person name="Gearin C.R."/>
            <person name="Giannoukos G."/>
            <person name="Goode T."/>
            <person name="Graham J."/>
            <person name="Grandbois E."/>
            <person name="Grewal S."/>
            <person name="Gyaltsen K."/>
            <person name="Hafez N."/>
            <person name="Hagos B."/>
            <person name="Hall J."/>
            <person name="Henson C."/>
            <person name="Hollinger A."/>
            <person name="Honan T."/>
            <person name="Huard M.D."/>
            <person name="Hughes L."/>
            <person name="Hurhula B."/>
            <person name="Husby M.E."/>
            <person name="Kamat A."/>
            <person name="Kanga B."/>
            <person name="Kashin S."/>
            <person name="Khazanovich D."/>
            <person name="Kisner P."/>
            <person name="Lance K."/>
            <person name="Lara M."/>
            <person name="Lee W."/>
            <person name="Lennon N."/>
            <person name="Letendre F."/>
            <person name="LeVine R."/>
            <person name="Lipovsky A."/>
            <person name="Liu X."/>
            <person name="Liu J."/>
            <person name="Liu S."/>
            <person name="Lokyitsang T."/>
            <person name="Lokyitsang Y."/>
            <person name="Lubonja R."/>
            <person name="Lui A."/>
            <person name="MacDonald P."/>
            <person name="Magnisalis V."/>
            <person name="Maru K."/>
            <person name="Matthews C."/>
            <person name="McCusker W."/>
            <person name="McDonough S."/>
            <person name="Mehta T."/>
            <person name="Meldrim J."/>
            <person name="Meneus L."/>
            <person name="Mihai O."/>
            <person name="Mihalev A."/>
            <person name="Mihova T."/>
            <person name="Mittelman R."/>
            <person name="Mlenga V."/>
            <person name="Montmayeur A."/>
            <person name="Mulrain L."/>
            <person name="Navidi A."/>
            <person name="Naylor J."/>
            <person name="Negash T."/>
            <person name="Nguyen T."/>
            <person name="Nguyen N."/>
            <person name="Nicol R."/>
            <person name="Norbu C."/>
            <person name="Norbu N."/>
            <person name="Novod N."/>
            <person name="O'Neill B."/>
            <person name="Osman S."/>
            <person name="Markiewicz E."/>
            <person name="Oyono O.L."/>
            <person name="Patti C."/>
            <person name="Phunkhang P."/>
            <person name="Pierre F."/>
            <person name="Priest M."/>
            <person name="Raghuraman S."/>
            <person name="Rege F."/>
            <person name="Reyes R."/>
            <person name="Rise C."/>
            <person name="Rogov P."/>
            <person name="Ross K."/>
            <person name="Ryan E."/>
            <person name="Settipalli S."/>
            <person name="Shea T."/>
            <person name="Sherpa N."/>
            <person name="Shi L."/>
            <person name="Shih D."/>
            <person name="Sparrow T."/>
            <person name="Spaulding J."/>
            <person name="Stalker J."/>
            <person name="Stange-Thomann N."/>
            <person name="Stavropoulos S."/>
            <person name="Stone C."/>
            <person name="Strader C."/>
            <person name="Tesfaye S."/>
            <person name="Thomson T."/>
            <person name="Thoulutsang Y."/>
            <person name="Thoulutsang D."/>
            <person name="Topham K."/>
            <person name="Topping I."/>
            <person name="Tsamla T."/>
            <person name="Vassiliev H."/>
            <person name="Vo A."/>
            <person name="Wangchuk T."/>
            <person name="Wangdi T."/>
            <person name="Weiand M."/>
            <person name="Wilkinson J."/>
            <person name="Wilson A."/>
            <person name="Yadav S."/>
            <person name="Young G."/>
            <person name="Yu Q."/>
            <person name="Zembek L."/>
            <person name="Zhong D."/>
            <person name="Zimmer A."/>
            <person name="Zwirko Z."/>
            <person name="Jaffe D.B."/>
            <person name="Alvarez P."/>
            <person name="Brockman W."/>
            <person name="Butler J."/>
            <person name="Chin C."/>
            <person name="Gnerre S."/>
            <person name="Grabherr M."/>
            <person name="Kleber M."/>
            <person name="Mauceli E."/>
            <person name="MacCallum I."/>
        </authorList>
    </citation>
    <scope>NUCLEOTIDE SEQUENCE [LARGE SCALE GENOMIC DNA]</scope>
    <source>
        <strain evidence="9">Tai18E2 / Tucson 14021-0261.01</strain>
    </source>
</reference>
<keyword evidence="5" id="KW-0175">Coiled coil</keyword>
<evidence type="ECO:0000259" key="7">
    <source>
        <dbReference type="Pfam" id="PF13087"/>
    </source>
</evidence>
<dbReference type="GO" id="GO:0016787">
    <property type="term" value="F:hydrolase activity"/>
    <property type="evidence" value="ECO:0007669"/>
    <property type="project" value="UniProtKB-KW"/>
</dbReference>
<dbReference type="GO" id="GO:0005694">
    <property type="term" value="C:chromosome"/>
    <property type="evidence" value="ECO:0007669"/>
    <property type="project" value="UniProtKB-ARBA"/>
</dbReference>
<dbReference type="eggNOG" id="KOG1807">
    <property type="taxonomic scope" value="Eukaryota"/>
</dbReference>
<evidence type="ECO:0000256" key="4">
    <source>
        <dbReference type="ARBA" id="ARBA00022840"/>
    </source>
</evidence>
<evidence type="ECO:0000313" key="9">
    <source>
        <dbReference type="Proteomes" id="UP000002282"/>
    </source>
</evidence>
<evidence type="ECO:0000256" key="5">
    <source>
        <dbReference type="SAM" id="Coils"/>
    </source>
</evidence>
<evidence type="ECO:0008006" key="10">
    <source>
        <dbReference type="Google" id="ProtNLM"/>
    </source>
</evidence>
<feature type="coiled-coil region" evidence="5">
    <location>
        <begin position="10"/>
        <end position="37"/>
    </location>
</feature>
<dbReference type="GO" id="GO:0031380">
    <property type="term" value="C:nuclear RNA-directed RNA polymerase complex"/>
    <property type="evidence" value="ECO:0007669"/>
    <property type="project" value="TreeGrafter"/>
</dbReference>
<dbReference type="HOGENOM" id="CLU_314810_0_0_1"/>